<feature type="transmembrane region" description="Helical" evidence="1">
    <location>
        <begin position="43"/>
        <end position="60"/>
    </location>
</feature>
<keyword evidence="1" id="KW-1133">Transmembrane helix</keyword>
<reference evidence="2 3" key="1">
    <citation type="submission" date="2015-06" db="EMBL/GenBank/DDBJ databases">
        <title>Genome sequence of Mycobacterium kumamotonense strain Roo.</title>
        <authorList>
            <person name="Greninger A.L."/>
            <person name="Cunningham G."/>
            <person name="Miller S."/>
        </authorList>
    </citation>
    <scope>NUCLEOTIDE SEQUENCE [LARGE SCALE GENOMIC DNA]</scope>
    <source>
        <strain evidence="2 3">Roo</strain>
    </source>
</reference>
<comment type="caution">
    <text evidence="2">The sequence shown here is derived from an EMBL/GenBank/DDBJ whole genome shotgun (WGS) entry which is preliminary data.</text>
</comment>
<proteinExistence type="predicted"/>
<evidence type="ECO:0000313" key="2">
    <source>
        <dbReference type="EMBL" id="OBY33415.1"/>
    </source>
</evidence>
<name>A0A1B8SL03_9MYCO</name>
<keyword evidence="3" id="KW-1185">Reference proteome</keyword>
<sequence length="75" mass="7849">MFPKYKLSLANRLQAVVAALATLGSIGTTALHTASGFLPTDWAALLASGLAVVAAVCGFLEKIEHVLEHDEDKGK</sequence>
<protein>
    <submittedName>
        <fullName evidence="2">Uncharacterized protein</fullName>
    </submittedName>
</protein>
<dbReference type="EMBL" id="LFOE01000001">
    <property type="protein sequence ID" value="OBY33415.1"/>
    <property type="molecule type" value="Genomic_DNA"/>
</dbReference>
<keyword evidence="1" id="KW-0472">Membrane</keyword>
<organism evidence="2 3">
    <name type="scientific">Mycolicibacter kumamotonensis</name>
    <dbReference type="NCBI Taxonomy" id="354243"/>
    <lineage>
        <taxon>Bacteria</taxon>
        <taxon>Bacillati</taxon>
        <taxon>Actinomycetota</taxon>
        <taxon>Actinomycetes</taxon>
        <taxon>Mycobacteriales</taxon>
        <taxon>Mycobacteriaceae</taxon>
        <taxon>Mycolicibacter</taxon>
    </lineage>
</organism>
<gene>
    <name evidence="2" type="ORF">ACT18_00165</name>
</gene>
<dbReference type="Proteomes" id="UP000092668">
    <property type="component" value="Unassembled WGS sequence"/>
</dbReference>
<accession>A0A1B8SL03</accession>
<evidence type="ECO:0000313" key="3">
    <source>
        <dbReference type="Proteomes" id="UP000092668"/>
    </source>
</evidence>
<dbReference type="AlphaFoldDB" id="A0A1B8SL03"/>
<evidence type="ECO:0000256" key="1">
    <source>
        <dbReference type="SAM" id="Phobius"/>
    </source>
</evidence>
<dbReference type="RefSeq" id="WP_065286671.1">
    <property type="nucleotide sequence ID" value="NZ_LFOE01000001.1"/>
</dbReference>
<keyword evidence="1" id="KW-0812">Transmembrane</keyword>